<reference evidence="1 2" key="1">
    <citation type="submission" date="2019-02" db="EMBL/GenBank/DDBJ databases">
        <title>Complete Genome Sequence and Methylome Analysis of free living Spirochaetas.</title>
        <authorList>
            <person name="Fomenkov A."/>
            <person name="Dubinina G."/>
            <person name="Leshcheva N."/>
            <person name="Mikheeva N."/>
            <person name="Grabovich M."/>
            <person name="Vincze T."/>
            <person name="Roberts R.J."/>
        </authorList>
    </citation>
    <scope>NUCLEOTIDE SEQUENCE [LARGE SCALE GENOMIC DNA]</scope>
    <source>
        <strain evidence="1 2">K2</strain>
    </source>
</reference>
<dbReference type="InterPro" id="IPR000600">
    <property type="entry name" value="ROK"/>
</dbReference>
<dbReference type="Proteomes" id="UP000324209">
    <property type="component" value="Chromosome"/>
</dbReference>
<dbReference type="Gene3D" id="3.30.420.40">
    <property type="match status" value="1"/>
</dbReference>
<dbReference type="InterPro" id="IPR036388">
    <property type="entry name" value="WH-like_DNA-bd_sf"/>
</dbReference>
<dbReference type="Gene3D" id="1.10.10.10">
    <property type="entry name" value="Winged helix-like DNA-binding domain superfamily/Winged helix DNA-binding domain"/>
    <property type="match status" value="1"/>
</dbReference>
<keyword evidence="2" id="KW-1185">Reference proteome</keyword>
<dbReference type="Pfam" id="PF00480">
    <property type="entry name" value="ROK"/>
    <property type="match status" value="1"/>
</dbReference>
<dbReference type="SUPFAM" id="SSF46785">
    <property type="entry name" value="Winged helix' DNA-binding domain"/>
    <property type="match status" value="1"/>
</dbReference>
<dbReference type="CDD" id="cd23763">
    <property type="entry name" value="ASKHA_ATPase_ROK"/>
    <property type="match status" value="1"/>
</dbReference>
<gene>
    <name evidence="1" type="ORF">EXM22_02790</name>
</gene>
<dbReference type="RefSeq" id="WP_149485047.1">
    <property type="nucleotide sequence ID" value="NZ_CP036150.1"/>
</dbReference>
<proteinExistence type="predicted"/>
<dbReference type="InterPro" id="IPR036390">
    <property type="entry name" value="WH_DNA-bd_sf"/>
</dbReference>
<sequence>MAIKNRLKNDNILKILETLWRNPHSSRADLARMLRLDRSTVGSLADWMIARRMITESSTTHSTPKGGRPPIQLSIKGGYAYAIGVELTIPFIRLYAGDLNGDLLGQKEIPVSNYGTQAIDSLAVELARFRKEIDQDYPMTVGLAAVGLGVSGAVDNDKKEIILSNALKINQALSVAEPLETVLNVPIILFNDAQAYALSEADALGKKNLILALIEKRSQTTIGNTGVGIGMVNNDMVINGRAITHLLQPSYDQELEKMEQFIQNLGRSLALIANVTSTNDIVLGGDVEKYRTDLEREILVHLNKEGDPLKTGLRIHRASPSHWAVAASSRHAALRHILHNRSFPLNKH</sequence>
<dbReference type="InterPro" id="IPR043129">
    <property type="entry name" value="ATPase_NBD"/>
</dbReference>
<dbReference type="OrthoDB" id="367299at2"/>
<organism evidence="1 2">
    <name type="scientific">Oceanispirochaeta crateris</name>
    <dbReference type="NCBI Taxonomy" id="2518645"/>
    <lineage>
        <taxon>Bacteria</taxon>
        <taxon>Pseudomonadati</taxon>
        <taxon>Spirochaetota</taxon>
        <taxon>Spirochaetia</taxon>
        <taxon>Spirochaetales</taxon>
        <taxon>Spirochaetaceae</taxon>
        <taxon>Oceanispirochaeta</taxon>
    </lineage>
</organism>
<dbReference type="EMBL" id="CP036150">
    <property type="protein sequence ID" value="QEN06965.1"/>
    <property type="molecule type" value="Genomic_DNA"/>
</dbReference>
<dbReference type="PANTHER" id="PTHR18964">
    <property type="entry name" value="ROK (REPRESSOR, ORF, KINASE) FAMILY"/>
    <property type="match status" value="1"/>
</dbReference>
<dbReference type="AlphaFoldDB" id="A0A5C1QFX4"/>
<name>A0A5C1QFX4_9SPIO</name>
<accession>A0A5C1QFX4</accession>
<dbReference type="SUPFAM" id="SSF53067">
    <property type="entry name" value="Actin-like ATPase domain"/>
    <property type="match status" value="1"/>
</dbReference>
<dbReference type="KEGG" id="ock:EXM22_02790"/>
<protein>
    <submittedName>
        <fullName evidence="1">ROK family transcriptional regulator</fullName>
    </submittedName>
</protein>
<dbReference type="PANTHER" id="PTHR18964:SF173">
    <property type="entry name" value="GLUCOKINASE"/>
    <property type="match status" value="1"/>
</dbReference>
<dbReference type="Pfam" id="PF13412">
    <property type="entry name" value="HTH_24"/>
    <property type="match status" value="1"/>
</dbReference>
<evidence type="ECO:0000313" key="2">
    <source>
        <dbReference type="Proteomes" id="UP000324209"/>
    </source>
</evidence>
<evidence type="ECO:0000313" key="1">
    <source>
        <dbReference type="EMBL" id="QEN06965.1"/>
    </source>
</evidence>